<comment type="similarity">
    <text evidence="1">Belongs to the transglutaminase-like superfamily. PNGase family.</text>
</comment>
<organism evidence="6 7">
    <name type="scientific">Sphagnum troendelagicum</name>
    <dbReference type="NCBI Taxonomy" id="128251"/>
    <lineage>
        <taxon>Eukaryota</taxon>
        <taxon>Viridiplantae</taxon>
        <taxon>Streptophyta</taxon>
        <taxon>Embryophyta</taxon>
        <taxon>Bryophyta</taxon>
        <taxon>Sphagnophytina</taxon>
        <taxon>Sphagnopsida</taxon>
        <taxon>Sphagnales</taxon>
        <taxon>Sphagnaceae</taxon>
        <taxon>Sphagnum</taxon>
    </lineage>
</organism>
<sequence length="734" mass="82771">MVLHALVVQHEGGGTSYTVDYDSDDGEETLKVQLFSLTGVLPENQKLVGLSDIRNGQRFLTLVEKEEEKEEEEQERTISQDPSTGISPGLDLKRIAILDEELARALELEDAVHANSYPPQRAFSHTRSVREAFESELLPYFHRWAMYEDVARQNAARATLSLDELEEDALVALAREGKRDVSLAEKADAMLLQLLYWFKKSFKWVDQPDCDVCGSASVRTGMGSPTREELAFEANRVELFRCRNCKREIRFPRYNDPMKLLETRSGRCGEWANCFTLYCRALGFQTRLVLDFTDHLWTECFSSSLNRWVHLDPCEAVFDKPLLYEQGWEKKLTYVIAFGDDGVYDVTKRYTRDWNAVLLRRTKAPESVVHEVVTTLTAKARVSKSSKELELLRLRDAKELVELATTLPPGSNQIHLPGRQTGSEAWRLLRGEIGSSQDDGAAAAAEGSSSSSAGGYSNTLRLCVDEHVSKVYAALGSLLKSSEPARVTRLWRRVLEKLKSQPFKSRKELFGKGLWLKEECALPLLQALGLRRDVQETGQVLISLDGDPVVTALVMPVALQLLAYLSNELEKHISPNLNLKLLSQGRRRLSGGQTCASNEQLPLEIASAAFDGVHTTKWGEPKGAVGGWIEYRLVCDCSTSAEMLVGYQITSAEDSPERDPWNWVVEGSNDGGQTWMCLDIRKGEMFEERLLKKTYEISQEKQKSYSIFRFRCLSVRDPVSQSRLQISCIDLFVK</sequence>
<dbReference type="InterPro" id="IPR029071">
    <property type="entry name" value="Ubiquitin-like_domsf"/>
</dbReference>
<feature type="compositionally biased region" description="Acidic residues" evidence="4">
    <location>
        <begin position="65"/>
        <end position="74"/>
    </location>
</feature>
<dbReference type="SUPFAM" id="SSF54236">
    <property type="entry name" value="Ubiquitin-like"/>
    <property type="match status" value="1"/>
</dbReference>
<reference evidence="6" key="1">
    <citation type="submission" date="2024-02" db="EMBL/GenBank/DDBJ databases">
        <authorList>
            <consortium name="ELIXIR-Norway"/>
            <consortium name="Elixir Norway"/>
        </authorList>
    </citation>
    <scope>NUCLEOTIDE SEQUENCE</scope>
</reference>
<evidence type="ECO:0000313" key="7">
    <source>
        <dbReference type="Proteomes" id="UP001497512"/>
    </source>
</evidence>
<protein>
    <recommendedName>
        <fullName evidence="5">Transglutaminase-like domain-containing protein</fullName>
    </recommendedName>
</protein>
<feature type="region of interest" description="Disordered" evidence="4">
    <location>
        <begin position="65"/>
        <end position="84"/>
    </location>
</feature>
<keyword evidence="3" id="KW-0862">Zinc</keyword>
<dbReference type="Pfam" id="PF01841">
    <property type="entry name" value="Transglut_core"/>
    <property type="match status" value="1"/>
</dbReference>
<dbReference type="SUPFAM" id="SSF54001">
    <property type="entry name" value="Cysteine proteinases"/>
    <property type="match status" value="1"/>
</dbReference>
<name>A0ABP0TJM0_9BRYO</name>
<evidence type="ECO:0000256" key="3">
    <source>
        <dbReference type="ARBA" id="ARBA00022833"/>
    </source>
</evidence>
<accession>A0ABP0TJM0</accession>
<keyword evidence="2" id="KW-0479">Metal-binding</keyword>
<evidence type="ECO:0000313" key="6">
    <source>
        <dbReference type="EMBL" id="CAK9197886.1"/>
    </source>
</evidence>
<dbReference type="InterPro" id="IPR050883">
    <property type="entry name" value="PNGase"/>
</dbReference>
<dbReference type="Proteomes" id="UP001497512">
    <property type="component" value="Chromosome 11"/>
</dbReference>
<evidence type="ECO:0000256" key="4">
    <source>
        <dbReference type="SAM" id="MobiDB-lite"/>
    </source>
</evidence>
<gene>
    <name evidence="6" type="ORF">CSSPTR1EN2_LOCUS4198</name>
</gene>
<evidence type="ECO:0000256" key="1">
    <source>
        <dbReference type="ARBA" id="ARBA00009390"/>
    </source>
</evidence>
<dbReference type="SMART" id="SM00460">
    <property type="entry name" value="TGc"/>
    <property type="match status" value="1"/>
</dbReference>
<dbReference type="Gene3D" id="3.10.20.90">
    <property type="entry name" value="Phosphatidylinositol 3-kinase Catalytic Subunit, Chain A, domain 1"/>
    <property type="match status" value="1"/>
</dbReference>
<dbReference type="EMBL" id="OZ019903">
    <property type="protein sequence ID" value="CAK9197886.1"/>
    <property type="molecule type" value="Genomic_DNA"/>
</dbReference>
<keyword evidence="7" id="KW-1185">Reference proteome</keyword>
<dbReference type="InterPro" id="IPR002931">
    <property type="entry name" value="Transglutaminase-like"/>
</dbReference>
<dbReference type="InterPro" id="IPR038765">
    <property type="entry name" value="Papain-like_cys_pep_sf"/>
</dbReference>
<evidence type="ECO:0000256" key="2">
    <source>
        <dbReference type="ARBA" id="ARBA00022723"/>
    </source>
</evidence>
<dbReference type="Gene3D" id="3.10.620.30">
    <property type="match status" value="1"/>
</dbReference>
<proteinExistence type="inferred from homology"/>
<dbReference type="PANTHER" id="PTHR12143">
    <property type="entry name" value="PEPTIDE N-GLYCANASE PNGASE -RELATED"/>
    <property type="match status" value="1"/>
</dbReference>
<evidence type="ECO:0000259" key="5">
    <source>
        <dbReference type="SMART" id="SM00460"/>
    </source>
</evidence>
<dbReference type="Gene3D" id="2.20.25.10">
    <property type="match status" value="1"/>
</dbReference>
<dbReference type="PANTHER" id="PTHR12143:SF19">
    <property type="entry name" value="PEPTIDE-N(4)-(N-ACETYL-BETA-GLUCOSAMINYL)ASPARAGINE AMIDASE"/>
    <property type="match status" value="1"/>
</dbReference>
<feature type="domain" description="Transglutaminase-like" evidence="5">
    <location>
        <begin position="260"/>
        <end position="315"/>
    </location>
</feature>
<dbReference type="Gene3D" id="2.60.120.260">
    <property type="entry name" value="Galactose-binding domain-like"/>
    <property type="match status" value="1"/>
</dbReference>